<keyword evidence="2" id="KW-0547">Nucleotide-binding</keyword>
<dbReference type="InterPro" id="IPR017871">
    <property type="entry name" value="ABC_transporter-like_CS"/>
</dbReference>
<dbReference type="Pfam" id="PF00005">
    <property type="entry name" value="ABC_tran"/>
    <property type="match status" value="1"/>
</dbReference>
<dbReference type="PANTHER" id="PTHR42781">
    <property type="entry name" value="SPERMIDINE/PUTRESCINE IMPORT ATP-BINDING PROTEIN POTA"/>
    <property type="match status" value="1"/>
</dbReference>
<dbReference type="InterPro" id="IPR050093">
    <property type="entry name" value="ABC_SmlMolc_Importer"/>
</dbReference>
<organism evidence="5 6">
    <name type="scientific">Glaciecola punicea ACAM 611</name>
    <dbReference type="NCBI Taxonomy" id="1121923"/>
    <lineage>
        <taxon>Bacteria</taxon>
        <taxon>Pseudomonadati</taxon>
        <taxon>Pseudomonadota</taxon>
        <taxon>Gammaproteobacteria</taxon>
        <taxon>Alteromonadales</taxon>
        <taxon>Alteromonadaceae</taxon>
        <taxon>Glaciecola</taxon>
    </lineage>
</organism>
<dbReference type="InterPro" id="IPR008995">
    <property type="entry name" value="Mo/tungstate-bd_C_term_dom"/>
</dbReference>
<dbReference type="STRING" id="56804.BAE46_09920"/>
<dbReference type="AlphaFoldDB" id="H5TBJ4"/>
<dbReference type="GO" id="GO:0016887">
    <property type="term" value="F:ATP hydrolysis activity"/>
    <property type="evidence" value="ECO:0007669"/>
    <property type="project" value="InterPro"/>
</dbReference>
<dbReference type="InterPro" id="IPR003439">
    <property type="entry name" value="ABC_transporter-like_ATP-bd"/>
</dbReference>
<dbReference type="SUPFAM" id="SSF50331">
    <property type="entry name" value="MOP-like"/>
    <property type="match status" value="1"/>
</dbReference>
<dbReference type="RefSeq" id="WP_006004999.1">
    <property type="nucleotide sequence ID" value="NZ_BAET01000014.1"/>
</dbReference>
<keyword evidence="6" id="KW-1185">Reference proteome</keyword>
<keyword evidence="3 5" id="KW-0067">ATP-binding</keyword>
<dbReference type="PANTHER" id="PTHR42781:SF4">
    <property type="entry name" value="SPERMIDINE_PUTRESCINE IMPORT ATP-BINDING PROTEIN POTA"/>
    <property type="match status" value="1"/>
</dbReference>
<dbReference type="EC" id="3.6.3.29" evidence="5"/>
<evidence type="ECO:0000256" key="3">
    <source>
        <dbReference type="ARBA" id="ARBA00022840"/>
    </source>
</evidence>
<dbReference type="SUPFAM" id="SSF52540">
    <property type="entry name" value="P-loop containing nucleoside triphosphate hydrolases"/>
    <property type="match status" value="1"/>
</dbReference>
<dbReference type="GO" id="GO:0005524">
    <property type="term" value="F:ATP binding"/>
    <property type="evidence" value="ECO:0007669"/>
    <property type="project" value="UniProtKB-KW"/>
</dbReference>
<dbReference type="PROSITE" id="PS00211">
    <property type="entry name" value="ABC_TRANSPORTER_1"/>
    <property type="match status" value="1"/>
</dbReference>
<keyword evidence="5" id="KW-0378">Hydrolase</keyword>
<keyword evidence="1" id="KW-0813">Transport</keyword>
<dbReference type="OrthoDB" id="9802264at2"/>
<evidence type="ECO:0000259" key="4">
    <source>
        <dbReference type="PROSITE" id="PS50893"/>
    </source>
</evidence>
<evidence type="ECO:0000313" key="6">
    <source>
        <dbReference type="Proteomes" id="UP000053586"/>
    </source>
</evidence>
<accession>H5TBJ4</accession>
<dbReference type="PROSITE" id="PS50893">
    <property type="entry name" value="ABC_TRANSPORTER_2"/>
    <property type="match status" value="1"/>
</dbReference>
<dbReference type="Proteomes" id="UP000053586">
    <property type="component" value="Unassembled WGS sequence"/>
</dbReference>
<dbReference type="SMART" id="SM00382">
    <property type="entry name" value="AAA"/>
    <property type="match status" value="1"/>
</dbReference>
<reference evidence="5 6" key="1">
    <citation type="journal article" date="2012" name="J. Bacteriol.">
        <title>Genome sequence of proteorhodopsin-containing sea ice bacterium Glaciecola punicea ACAM 611T.</title>
        <authorList>
            <person name="Qin Q.-L."/>
            <person name="Xie B.-B."/>
            <person name="Shu Y.-L."/>
            <person name="Rong J.-C."/>
            <person name="Zhao D.-L."/>
            <person name="Zhang X.-Y."/>
            <person name="Chen X.-L."/>
            <person name="Zhou B.-C."/>
            <person name="Zhanga Y.-Z."/>
        </authorList>
    </citation>
    <scope>NUCLEOTIDE SEQUENCE [LARGE SCALE GENOMIC DNA]</scope>
    <source>
        <strain evidence="5 6">ACAM 611</strain>
    </source>
</reference>
<dbReference type="eggNOG" id="COG3842">
    <property type="taxonomic scope" value="Bacteria"/>
</dbReference>
<feature type="domain" description="ABC transporter" evidence="4">
    <location>
        <begin position="3"/>
        <end position="232"/>
    </location>
</feature>
<evidence type="ECO:0000256" key="1">
    <source>
        <dbReference type="ARBA" id="ARBA00022448"/>
    </source>
</evidence>
<dbReference type="Gene3D" id="3.40.50.300">
    <property type="entry name" value="P-loop containing nucleotide triphosphate hydrolases"/>
    <property type="match status" value="1"/>
</dbReference>
<comment type="caution">
    <text evidence="5">The sequence shown here is derived from an EMBL/GenBank/DDBJ whole genome shotgun (WGS) entry which is preliminary data.</text>
</comment>
<dbReference type="Gene3D" id="2.40.50.100">
    <property type="match status" value="1"/>
</dbReference>
<name>H5TBJ4_9ALTE</name>
<dbReference type="EMBL" id="BAET01000014">
    <property type="protein sequence ID" value="GAB55671.1"/>
    <property type="molecule type" value="Genomic_DNA"/>
</dbReference>
<protein>
    <submittedName>
        <fullName evidence="5">Molybdate transport system ATP-binding protein</fullName>
        <ecNumber evidence="5">3.6.3.29</ecNumber>
    </submittedName>
</protein>
<evidence type="ECO:0000313" key="5">
    <source>
        <dbReference type="EMBL" id="GAB55671.1"/>
    </source>
</evidence>
<sequence>MNIKLWHKIKLSKHQEQVFEMEVTIDDKHKIVGMFGESGAGKTTMLKVMAGLVNAAQCTMHLPMHCINTKGRYNPCVYIGADSALFDHLNVAENLTLVIRHSESRQSNSLDLDEVLGLCGISSLMSKMPWQLSGGEKQRVCFARGLLTGKKLLLLDEAFSALDWKLRQVMHQVLRTLASKNGFRAIMVSHSLKELSLCASEVIVIEQGAVLNQMSIKSAVDYQIGSTQNVEVNKADYFCAVNGIFSHIDDQDSSLQVWLLSKSEAVSESQNNGQNKSKDKSRVQTDACRLYVKVPSVNSAEMNNNQFVSALLLPQKGEPRSFALNANQLSVSRHDNNQTSMVNCFPVCISNIIENTTGVVVSGRWHGQVFHSLITIKSFQTLNIKVDEKLYFVCKAL</sequence>
<evidence type="ECO:0000256" key="2">
    <source>
        <dbReference type="ARBA" id="ARBA00022741"/>
    </source>
</evidence>
<proteinExistence type="predicted"/>
<reference evidence="5 6" key="2">
    <citation type="journal article" date="2017" name="Antonie Van Leeuwenhoek">
        <title>Rhizobium rhizosphaerae sp. nov., a novel species isolated from rice rhizosphere.</title>
        <authorList>
            <person name="Zhao J.J."/>
            <person name="Zhang J."/>
            <person name="Zhang R.J."/>
            <person name="Zhang C.W."/>
            <person name="Yin H.Q."/>
            <person name="Zhang X.X."/>
        </authorList>
    </citation>
    <scope>NUCLEOTIDE SEQUENCE [LARGE SCALE GENOMIC DNA]</scope>
    <source>
        <strain evidence="5 6">ACAM 611</strain>
    </source>
</reference>
<dbReference type="InterPro" id="IPR027417">
    <property type="entry name" value="P-loop_NTPase"/>
</dbReference>
<gene>
    <name evidence="5" type="primary">modC</name>
    <name evidence="5" type="ORF">GPUN_1551</name>
</gene>
<dbReference type="InterPro" id="IPR003593">
    <property type="entry name" value="AAA+_ATPase"/>
</dbReference>